<proteinExistence type="predicted"/>
<dbReference type="SMART" id="SM00222">
    <property type="entry name" value="Sec7"/>
    <property type="match status" value="1"/>
</dbReference>
<dbReference type="SUPFAM" id="SSF48425">
    <property type="entry name" value="Sec7 domain"/>
    <property type="match status" value="1"/>
</dbReference>
<dbReference type="Gene3D" id="1.10.1000.11">
    <property type="entry name" value="Arf Nucleotide-binding Site Opener,domain 2"/>
    <property type="match status" value="1"/>
</dbReference>
<dbReference type="PROSITE" id="PS50190">
    <property type="entry name" value="SEC7"/>
    <property type="match status" value="1"/>
</dbReference>
<comment type="caution">
    <text evidence="3">The sequence shown here is derived from an EMBL/GenBank/DDBJ whole genome shotgun (WGS) entry which is preliminary data.</text>
</comment>
<feature type="domain" description="PH" evidence="1">
    <location>
        <begin position="503"/>
        <end position="627"/>
    </location>
</feature>
<dbReference type="EMBL" id="BLAL01000044">
    <property type="protein sequence ID" value="GES79498.1"/>
    <property type="molecule type" value="Genomic_DNA"/>
</dbReference>
<dbReference type="InterPro" id="IPR035999">
    <property type="entry name" value="Sec7_dom_sf"/>
</dbReference>
<dbReference type="OrthoDB" id="430364at2759"/>
<dbReference type="GO" id="GO:0005085">
    <property type="term" value="F:guanyl-nucleotide exchange factor activity"/>
    <property type="evidence" value="ECO:0007669"/>
    <property type="project" value="InterPro"/>
</dbReference>
<dbReference type="AlphaFoldDB" id="A0A8H3L534"/>
<protein>
    <submittedName>
        <fullName evidence="3">Guanyl-nucleotide exchange factor</fullName>
    </submittedName>
</protein>
<dbReference type="InterPro" id="IPR000904">
    <property type="entry name" value="Sec7_dom"/>
</dbReference>
<dbReference type="Pfam" id="PF01369">
    <property type="entry name" value="Sec7"/>
    <property type="match status" value="1"/>
</dbReference>
<dbReference type="FunFam" id="1.10.1000.11:FF:000002">
    <property type="entry name" value="Cytohesin 1"/>
    <property type="match status" value="1"/>
</dbReference>
<dbReference type="InterPro" id="IPR041681">
    <property type="entry name" value="PH_9"/>
</dbReference>
<dbReference type="GO" id="GO:0032012">
    <property type="term" value="P:regulation of ARF protein signal transduction"/>
    <property type="evidence" value="ECO:0007669"/>
    <property type="project" value="InterPro"/>
</dbReference>
<reference evidence="3" key="1">
    <citation type="submission" date="2019-10" db="EMBL/GenBank/DDBJ databases">
        <title>Conservation and host-specific expression of non-tandemly repeated heterogenous ribosome RNA gene in arbuscular mycorrhizal fungi.</title>
        <authorList>
            <person name="Maeda T."/>
            <person name="Kobayashi Y."/>
            <person name="Nakagawa T."/>
            <person name="Ezawa T."/>
            <person name="Yamaguchi K."/>
            <person name="Bino T."/>
            <person name="Nishimoto Y."/>
            <person name="Shigenobu S."/>
            <person name="Kawaguchi M."/>
        </authorList>
    </citation>
    <scope>NUCLEOTIDE SEQUENCE</scope>
    <source>
        <strain evidence="3">HR1</strain>
    </source>
</reference>
<evidence type="ECO:0000313" key="3">
    <source>
        <dbReference type="EMBL" id="GES79498.1"/>
    </source>
</evidence>
<dbReference type="CDD" id="cd00171">
    <property type="entry name" value="Sec7"/>
    <property type="match status" value="1"/>
</dbReference>
<evidence type="ECO:0000259" key="1">
    <source>
        <dbReference type="PROSITE" id="PS50003"/>
    </source>
</evidence>
<dbReference type="InterPro" id="IPR001849">
    <property type="entry name" value="PH_domain"/>
</dbReference>
<dbReference type="InterPro" id="IPR023394">
    <property type="entry name" value="Sec7_C_sf"/>
</dbReference>
<evidence type="ECO:0000313" key="4">
    <source>
        <dbReference type="Proteomes" id="UP000615446"/>
    </source>
</evidence>
<name>A0A8H3L534_9GLOM</name>
<dbReference type="PANTHER" id="PTHR10663:SF405">
    <property type="entry name" value="ARF GUANINE NUCLEOTIDE EXCHANGE FACTOR SYT1"/>
    <property type="match status" value="1"/>
</dbReference>
<dbReference type="Gene3D" id="2.30.29.30">
    <property type="entry name" value="Pleckstrin-homology domain (PH domain)/Phosphotyrosine-binding domain (PTB)"/>
    <property type="match status" value="1"/>
</dbReference>
<dbReference type="InterPro" id="IPR011993">
    <property type="entry name" value="PH-like_dom_sf"/>
</dbReference>
<dbReference type="Proteomes" id="UP000615446">
    <property type="component" value="Unassembled WGS sequence"/>
</dbReference>
<feature type="domain" description="SEC7" evidence="2">
    <location>
        <begin position="213"/>
        <end position="376"/>
    </location>
</feature>
<gene>
    <name evidence="3" type="ORF">RCL2_000679900</name>
</gene>
<dbReference type="SMART" id="SM00233">
    <property type="entry name" value="PH"/>
    <property type="match status" value="1"/>
</dbReference>
<dbReference type="Pfam" id="PF15410">
    <property type="entry name" value="PH_9"/>
    <property type="match status" value="1"/>
</dbReference>
<accession>A0A8H3L534</accession>
<dbReference type="PROSITE" id="PS50003">
    <property type="entry name" value="PH_DOMAIN"/>
    <property type="match status" value="1"/>
</dbReference>
<evidence type="ECO:0000259" key="2">
    <source>
        <dbReference type="PROSITE" id="PS50190"/>
    </source>
</evidence>
<sequence length="835" mass="95905">MIKSSHISRIFTSFKFRKDDKLTNASQISQITFIHSFKSKSSLLDHNDDFYNVSNCDHHMKISANSPKYQDTKGGLMRRNSSNDSILGINSYFDKELSPPPPYDVHSNSNNQNSTTITTTTTTTTVTTVTTTTVSNSDDSISKQKFDMNSYESSCATNNDEKKIPECSNFMLNGDNKRRRRSGSAPSAPIISFKGQDRNRYKSNSVPSAKSMINLLDSGRNSVFLNKSYKETPQQYLEKLRDTLSKSELATLLTKSKDVFHETVLRTYMETFEFSNDPIDIALRKFLMDCHLPKETQQIDRVMEAFAKRYHDCNPGLFPSPDTTYVLAFSLLMLHTDAFNKSVKRKMTKEEFVKNTKIDGVPSEILEILYDNITFMQFIYADDDTDVNGQTMLSSPSNRQRNSMIFGLLDRSPSIKNDPYFVIKHKVPTEFTPSIEHIVPTENPFSYKGTLSELDTVGIHRTFTTSHTVRITGVRTHRNNETFNQTSSSIHPLDDEEGTFLLKITKVGRLSRKVDLLEGKKAGVIARSWNHYGVILSGSQLMLFKDEDWFNSKIADLKDPSKSTTLSTLRPDVLLMTSESVALYDNNYTKYKYVFRLACPKGNQYLFQAENEDEMNDWITKINYAATFKTIGLKMRHIRSSSLNHAKSINVSKINNGTKTYREKKNTYPQPYFNYQNREDNGNINDVHRRSEVLKIKIEELCGKIATLKSQLDADIRFRNNLTVMIPYKATTKDKMIQVATELGKRLRQTFLELSRLSCYHEIMEKDLYSTIIGDNFWQKRKSINRNHKHLSHFFTTKKHDHLHPKYDTPDGYKSDGEVSIKHRPATFAVFSSEF</sequence>
<organism evidence="3 4">
    <name type="scientific">Rhizophagus clarus</name>
    <dbReference type="NCBI Taxonomy" id="94130"/>
    <lineage>
        <taxon>Eukaryota</taxon>
        <taxon>Fungi</taxon>
        <taxon>Fungi incertae sedis</taxon>
        <taxon>Mucoromycota</taxon>
        <taxon>Glomeromycotina</taxon>
        <taxon>Glomeromycetes</taxon>
        <taxon>Glomerales</taxon>
        <taxon>Glomeraceae</taxon>
        <taxon>Rhizophagus</taxon>
    </lineage>
</organism>
<dbReference type="SUPFAM" id="SSF50729">
    <property type="entry name" value="PH domain-like"/>
    <property type="match status" value="1"/>
</dbReference>
<dbReference type="PANTHER" id="PTHR10663">
    <property type="entry name" value="GUANYL-NUCLEOTIDE EXCHANGE FACTOR"/>
    <property type="match status" value="1"/>
</dbReference>